<feature type="compositionally biased region" description="Basic and acidic residues" evidence="4">
    <location>
        <begin position="25"/>
        <end position="34"/>
    </location>
</feature>
<evidence type="ECO:0000256" key="3">
    <source>
        <dbReference type="ARBA" id="ARBA00024378"/>
    </source>
</evidence>
<feature type="compositionally biased region" description="Polar residues" evidence="4">
    <location>
        <begin position="347"/>
        <end position="357"/>
    </location>
</feature>
<dbReference type="Pfam" id="PF13178">
    <property type="entry name" value="DUF4005"/>
    <property type="match status" value="1"/>
</dbReference>
<evidence type="ECO:0000256" key="2">
    <source>
        <dbReference type="ARBA" id="ARBA00024341"/>
    </source>
</evidence>
<feature type="region of interest" description="Disordered" evidence="4">
    <location>
        <begin position="18"/>
        <end position="82"/>
    </location>
</feature>
<evidence type="ECO:0000256" key="4">
    <source>
        <dbReference type="SAM" id="MobiDB-lite"/>
    </source>
</evidence>
<reference evidence="6 7" key="1">
    <citation type="journal article" date="2020" name="Nat. Food">
        <title>A phased Vanilla planifolia genome enables genetic improvement of flavour and production.</title>
        <authorList>
            <person name="Hasing T."/>
            <person name="Tang H."/>
            <person name="Brym M."/>
            <person name="Khazi F."/>
            <person name="Huang T."/>
            <person name="Chambers A.H."/>
        </authorList>
    </citation>
    <scope>NUCLEOTIDE SEQUENCE [LARGE SCALE GENOMIC DNA]</scope>
    <source>
        <tissue evidence="6">Leaf</tissue>
    </source>
</reference>
<keyword evidence="1" id="KW-0112">Calmodulin-binding</keyword>
<comment type="caution">
    <text evidence="6">The sequence shown here is derived from an EMBL/GenBank/DDBJ whole genome shotgun (WGS) entry which is preliminary data.</text>
</comment>
<evidence type="ECO:0000259" key="5">
    <source>
        <dbReference type="Pfam" id="PF13178"/>
    </source>
</evidence>
<dbReference type="CDD" id="cd23767">
    <property type="entry name" value="IQCD"/>
    <property type="match status" value="1"/>
</dbReference>
<dbReference type="Gene3D" id="1.20.5.190">
    <property type="match status" value="1"/>
</dbReference>
<dbReference type="AlphaFoldDB" id="A0A835V6M9"/>
<feature type="region of interest" description="Disordered" evidence="4">
    <location>
        <begin position="394"/>
        <end position="416"/>
    </location>
</feature>
<dbReference type="EMBL" id="JADCNL010000004">
    <property type="protein sequence ID" value="KAG0485036.1"/>
    <property type="molecule type" value="Genomic_DNA"/>
</dbReference>
<dbReference type="GO" id="GO:0005516">
    <property type="term" value="F:calmodulin binding"/>
    <property type="evidence" value="ECO:0007669"/>
    <property type="project" value="UniProtKB-KW"/>
</dbReference>
<comment type="similarity">
    <text evidence="2">Belongs to the IQD family.</text>
</comment>
<feature type="region of interest" description="Disordered" evidence="4">
    <location>
        <begin position="276"/>
        <end position="322"/>
    </location>
</feature>
<evidence type="ECO:0000313" key="6">
    <source>
        <dbReference type="EMBL" id="KAG0485036.1"/>
    </source>
</evidence>
<name>A0A835V6M9_VANPL</name>
<dbReference type="SMART" id="SM00015">
    <property type="entry name" value="IQ"/>
    <property type="match status" value="2"/>
</dbReference>
<evidence type="ECO:0000313" key="7">
    <source>
        <dbReference type="Proteomes" id="UP000636800"/>
    </source>
</evidence>
<proteinExistence type="inferred from homology"/>
<dbReference type="PROSITE" id="PS50096">
    <property type="entry name" value="IQ"/>
    <property type="match status" value="3"/>
</dbReference>
<dbReference type="OrthoDB" id="4951845at2759"/>
<feature type="domain" description="DUF4005" evidence="5">
    <location>
        <begin position="442"/>
        <end position="511"/>
    </location>
</feature>
<dbReference type="PANTHER" id="PTHR32295:SF281">
    <property type="entry name" value="PROTEIN IQ-DOMAIN 31"/>
    <property type="match status" value="1"/>
</dbReference>
<feature type="compositionally biased region" description="Polar residues" evidence="4">
    <location>
        <begin position="311"/>
        <end position="320"/>
    </location>
</feature>
<dbReference type="Pfam" id="PF00612">
    <property type="entry name" value="IQ"/>
    <property type="match status" value="3"/>
</dbReference>
<feature type="region of interest" description="Disordered" evidence="4">
    <location>
        <begin position="335"/>
        <end position="367"/>
    </location>
</feature>
<feature type="compositionally biased region" description="Polar residues" evidence="4">
    <location>
        <begin position="396"/>
        <end position="413"/>
    </location>
</feature>
<sequence>MGKSPGKWIKSLLFGKKSLRPRSSKGRDALKSASEDAVSGGNGLPASTCNVSPVIPGSLPVSTTNPELEKETPSRLGCNASPEPFKERIQQKNGAMATSAADNSEKSREDQAATMVQAAFRGYLARRAFHVLKGIIRLQALIRGHLVRRQAVSTIHSMLAIIKFQAVFRGHRVRASGSSVEVCSRIHAVVIKRMDSQEKLYAHKLVRKLLSSSIISLPLKIHYVQNEPNSSYSWMERWTFSGFWKSVLQPRKAIETKPHAKKSTYAMETESVRLKRNVRKSPFGGDAGSLSVTSDPEKPKRSIRKIYSPPLDTTTENQPSELEKVKRNLRKISSSILGADDGENGSEKSLCNPNKLSNEPPDVPNEIIDAPVNEIKREDELTLLKEKESIVVEGKGSTSNDCNSAEMNQSQSMDRYENPEMNDGLDFKEEQISHENHNSRKRTSLPAKSEYFDNSAQNTRTLPSYMAATESAKAKHRTQTSPRFSSESAEKNGIIRRHSLPSTNGKLASFSPRSQRPVQGLAKGVINNRCLLASRDGNEKLIQVEWRR</sequence>
<organism evidence="6 7">
    <name type="scientific">Vanilla planifolia</name>
    <name type="common">Vanilla</name>
    <dbReference type="NCBI Taxonomy" id="51239"/>
    <lineage>
        <taxon>Eukaryota</taxon>
        <taxon>Viridiplantae</taxon>
        <taxon>Streptophyta</taxon>
        <taxon>Embryophyta</taxon>
        <taxon>Tracheophyta</taxon>
        <taxon>Spermatophyta</taxon>
        <taxon>Magnoliopsida</taxon>
        <taxon>Liliopsida</taxon>
        <taxon>Asparagales</taxon>
        <taxon>Orchidaceae</taxon>
        <taxon>Vanilloideae</taxon>
        <taxon>Vanilleae</taxon>
        <taxon>Vanilla</taxon>
    </lineage>
</organism>
<gene>
    <name evidence="6" type="ORF">HPP92_009115</name>
</gene>
<dbReference type="InterPro" id="IPR000048">
    <property type="entry name" value="IQ_motif_EF-hand-BS"/>
</dbReference>
<comment type="subunit">
    <text evidence="3">Binds to multiple calmodulin (CaM) in the presence of Ca(2+) and CaM-like proteins.</text>
</comment>
<evidence type="ECO:0000256" key="1">
    <source>
        <dbReference type="ARBA" id="ARBA00022860"/>
    </source>
</evidence>
<dbReference type="Proteomes" id="UP000636800">
    <property type="component" value="Unassembled WGS sequence"/>
</dbReference>
<keyword evidence="7" id="KW-1185">Reference proteome</keyword>
<protein>
    <recommendedName>
        <fullName evidence="5">DUF4005 domain-containing protein</fullName>
    </recommendedName>
</protein>
<accession>A0A835V6M9</accession>
<dbReference type="InterPro" id="IPR025064">
    <property type="entry name" value="DUF4005"/>
</dbReference>
<dbReference type="PANTHER" id="PTHR32295">
    <property type="entry name" value="IQ-DOMAIN 5-RELATED"/>
    <property type="match status" value="1"/>
</dbReference>